<sequence>MKTVSPTSNTTSRCFILKFSVNWSQQDSNASETKKTASYWYEKNVGDQPDPDSSLKETTILANQHLLGKFDDLN</sequence>
<dbReference type="EMBL" id="KV453854">
    <property type="protein sequence ID" value="ODV85005.1"/>
    <property type="molecule type" value="Genomic_DNA"/>
</dbReference>
<dbReference type="AlphaFoldDB" id="A0A1E4SZR0"/>
<gene>
    <name evidence="1" type="ORF">CANARDRAFT_176418</name>
</gene>
<keyword evidence="2" id="KW-1185">Reference proteome</keyword>
<protein>
    <submittedName>
        <fullName evidence="1">Uncharacterized protein</fullName>
    </submittedName>
</protein>
<accession>A0A1E4SZR0</accession>
<evidence type="ECO:0000313" key="1">
    <source>
        <dbReference type="EMBL" id="ODV85005.1"/>
    </source>
</evidence>
<evidence type="ECO:0000313" key="2">
    <source>
        <dbReference type="Proteomes" id="UP000094801"/>
    </source>
</evidence>
<dbReference type="Proteomes" id="UP000094801">
    <property type="component" value="Unassembled WGS sequence"/>
</dbReference>
<reference evidence="2" key="1">
    <citation type="submission" date="2016-04" db="EMBL/GenBank/DDBJ databases">
        <title>Comparative genomics of biotechnologically important yeasts.</title>
        <authorList>
            <consortium name="DOE Joint Genome Institute"/>
            <person name="Riley R."/>
            <person name="Haridas S."/>
            <person name="Wolfe K.H."/>
            <person name="Lopes M.R."/>
            <person name="Hittinger C.T."/>
            <person name="Goker M."/>
            <person name="Salamov A."/>
            <person name="Wisecaver J."/>
            <person name="Long T.M."/>
            <person name="Aerts A.L."/>
            <person name="Barry K."/>
            <person name="Choi C."/>
            <person name="Clum A."/>
            <person name="Coughlan A.Y."/>
            <person name="Deshpande S."/>
            <person name="Douglass A.P."/>
            <person name="Hanson S.J."/>
            <person name="Klenk H.-P."/>
            <person name="Labutti K."/>
            <person name="Lapidus A."/>
            <person name="Lindquist E."/>
            <person name="Lipzen A."/>
            <person name="Meier-Kolthoff J.P."/>
            <person name="Ohm R.A."/>
            <person name="Otillar R.P."/>
            <person name="Pangilinan J."/>
            <person name="Peng Y."/>
            <person name="Rokas A."/>
            <person name="Rosa C.A."/>
            <person name="Scheuner C."/>
            <person name="Sibirny A.A."/>
            <person name="Slot J.C."/>
            <person name="Stielow J.B."/>
            <person name="Sun H."/>
            <person name="Kurtzman C.P."/>
            <person name="Blackwell M."/>
            <person name="Grigoriev I.V."/>
            <person name="Jeffries T.W."/>
        </authorList>
    </citation>
    <scope>NUCLEOTIDE SEQUENCE [LARGE SCALE GENOMIC DNA]</scope>
    <source>
        <strain evidence="2">NRRL YB-2248</strain>
    </source>
</reference>
<proteinExistence type="predicted"/>
<organism evidence="1 2">
    <name type="scientific">[Candida] arabinofermentans NRRL YB-2248</name>
    <dbReference type="NCBI Taxonomy" id="983967"/>
    <lineage>
        <taxon>Eukaryota</taxon>
        <taxon>Fungi</taxon>
        <taxon>Dikarya</taxon>
        <taxon>Ascomycota</taxon>
        <taxon>Saccharomycotina</taxon>
        <taxon>Pichiomycetes</taxon>
        <taxon>Pichiales</taxon>
        <taxon>Pichiaceae</taxon>
        <taxon>Ogataea</taxon>
        <taxon>Ogataea/Candida clade</taxon>
    </lineage>
</organism>
<name>A0A1E4SZR0_9ASCO</name>